<proteinExistence type="predicted"/>
<organism evidence="1 2">
    <name type="scientific">Elysia marginata</name>
    <dbReference type="NCBI Taxonomy" id="1093978"/>
    <lineage>
        <taxon>Eukaryota</taxon>
        <taxon>Metazoa</taxon>
        <taxon>Spiralia</taxon>
        <taxon>Lophotrochozoa</taxon>
        <taxon>Mollusca</taxon>
        <taxon>Gastropoda</taxon>
        <taxon>Heterobranchia</taxon>
        <taxon>Euthyneura</taxon>
        <taxon>Panpulmonata</taxon>
        <taxon>Sacoglossa</taxon>
        <taxon>Placobranchoidea</taxon>
        <taxon>Plakobranchidae</taxon>
        <taxon>Elysia</taxon>
    </lineage>
</organism>
<dbReference type="AlphaFoldDB" id="A0AAV4ITR7"/>
<dbReference type="EMBL" id="BMAT01002776">
    <property type="protein sequence ID" value="GFS13934.1"/>
    <property type="molecule type" value="Genomic_DNA"/>
</dbReference>
<evidence type="ECO:0000313" key="2">
    <source>
        <dbReference type="Proteomes" id="UP000762676"/>
    </source>
</evidence>
<keyword evidence="2" id="KW-1185">Reference proteome</keyword>
<protein>
    <submittedName>
        <fullName evidence="1">Uncharacterized protein</fullName>
    </submittedName>
</protein>
<reference evidence="1 2" key="1">
    <citation type="journal article" date="2021" name="Elife">
        <title>Chloroplast acquisition without the gene transfer in kleptoplastic sea slugs, Plakobranchus ocellatus.</title>
        <authorList>
            <person name="Maeda T."/>
            <person name="Takahashi S."/>
            <person name="Yoshida T."/>
            <person name="Shimamura S."/>
            <person name="Takaki Y."/>
            <person name="Nagai Y."/>
            <person name="Toyoda A."/>
            <person name="Suzuki Y."/>
            <person name="Arimoto A."/>
            <person name="Ishii H."/>
            <person name="Satoh N."/>
            <person name="Nishiyama T."/>
            <person name="Hasebe M."/>
            <person name="Maruyama T."/>
            <person name="Minagawa J."/>
            <person name="Obokata J."/>
            <person name="Shigenobu S."/>
        </authorList>
    </citation>
    <scope>NUCLEOTIDE SEQUENCE [LARGE SCALE GENOMIC DNA]</scope>
</reference>
<name>A0AAV4ITR7_9GAST</name>
<evidence type="ECO:0000313" key="1">
    <source>
        <dbReference type="EMBL" id="GFS13934.1"/>
    </source>
</evidence>
<comment type="caution">
    <text evidence="1">The sequence shown here is derived from an EMBL/GenBank/DDBJ whole genome shotgun (WGS) entry which is preliminary data.</text>
</comment>
<gene>
    <name evidence="1" type="ORF">ElyMa_001410200</name>
</gene>
<accession>A0AAV4ITR7</accession>
<dbReference type="Proteomes" id="UP000762676">
    <property type="component" value="Unassembled WGS sequence"/>
</dbReference>
<sequence>MMHELILATLADIETQKRRKNEPVAILKPQTFVFLTAVSTSILHKTNTTAGASRAVADPSPKLTLPRIFADLRKTFHPARAYTNLIGLSAAYEKKQ</sequence>